<feature type="transmembrane region" description="Helical" evidence="1">
    <location>
        <begin position="86"/>
        <end position="102"/>
    </location>
</feature>
<dbReference type="InterPro" id="IPR021306">
    <property type="entry name" value="DUF2878"/>
</dbReference>
<accession>A0ABT0GH41</accession>
<keyword evidence="1" id="KW-1133">Transmembrane helix</keyword>
<protein>
    <submittedName>
        <fullName evidence="2">DUF2878 domain-containing protein</fullName>
    </submittedName>
</protein>
<evidence type="ECO:0000313" key="2">
    <source>
        <dbReference type="EMBL" id="MCK7593856.1"/>
    </source>
</evidence>
<evidence type="ECO:0000313" key="3">
    <source>
        <dbReference type="Proteomes" id="UP001431449"/>
    </source>
</evidence>
<keyword evidence="1" id="KW-0472">Membrane</keyword>
<dbReference type="RefSeq" id="WP_248208388.1">
    <property type="nucleotide sequence ID" value="NZ_JALNMH010000007.1"/>
</dbReference>
<dbReference type="EMBL" id="JALNMH010000007">
    <property type="protein sequence ID" value="MCK7593856.1"/>
    <property type="molecule type" value="Genomic_DNA"/>
</dbReference>
<feature type="transmembrane region" description="Helical" evidence="1">
    <location>
        <begin position="56"/>
        <end position="74"/>
    </location>
</feature>
<dbReference type="Proteomes" id="UP001431449">
    <property type="component" value="Unassembled WGS sequence"/>
</dbReference>
<comment type="caution">
    <text evidence="2">The sequence shown here is derived from an EMBL/GenBank/DDBJ whole genome shotgun (WGS) entry which is preliminary data.</text>
</comment>
<feature type="transmembrane region" description="Helical" evidence="1">
    <location>
        <begin position="114"/>
        <end position="131"/>
    </location>
</feature>
<reference evidence="2" key="1">
    <citation type="submission" date="2022-04" db="EMBL/GenBank/DDBJ databases">
        <title>Lysobacter sp. CAU 1642 isolated from sea sand.</title>
        <authorList>
            <person name="Kim W."/>
        </authorList>
    </citation>
    <scope>NUCLEOTIDE SEQUENCE</scope>
    <source>
        <strain evidence="2">CAU 1642</strain>
    </source>
</reference>
<feature type="transmembrane region" description="Helical" evidence="1">
    <location>
        <begin position="143"/>
        <end position="165"/>
    </location>
</feature>
<organism evidence="2 3">
    <name type="scientific">Pseudomarimonas salicorniae</name>
    <dbReference type="NCBI Taxonomy" id="2933270"/>
    <lineage>
        <taxon>Bacteria</taxon>
        <taxon>Pseudomonadati</taxon>
        <taxon>Pseudomonadota</taxon>
        <taxon>Gammaproteobacteria</taxon>
        <taxon>Lysobacterales</taxon>
        <taxon>Lysobacteraceae</taxon>
        <taxon>Pseudomarimonas</taxon>
    </lineage>
</organism>
<sequence length="178" mass="19190">MKRWLPNLIGFQLVWMAAVGGAAQGWWWAGPAVLLVFAIAQLAVTRSRASDVRLMAFCAILGLALDSLWVQAGFMKFAAPLPDPRLAPIWIVAMWVGFGLTVNHSLSGLKPLPWLGALLGLLGGPLAYWAAERAWGAVEISASVWPFLALGVAWALVTPLLLWLGDRWQPDAAARPAA</sequence>
<proteinExistence type="predicted"/>
<name>A0ABT0GH41_9GAMM</name>
<feature type="transmembrane region" description="Helical" evidence="1">
    <location>
        <begin position="26"/>
        <end position="44"/>
    </location>
</feature>
<gene>
    <name evidence="2" type="ORF">M0G41_09250</name>
</gene>
<keyword evidence="3" id="KW-1185">Reference proteome</keyword>
<dbReference type="Pfam" id="PF11086">
    <property type="entry name" value="DUF2878"/>
    <property type="match status" value="1"/>
</dbReference>
<evidence type="ECO:0000256" key="1">
    <source>
        <dbReference type="SAM" id="Phobius"/>
    </source>
</evidence>
<keyword evidence="1" id="KW-0812">Transmembrane</keyword>